<name>A0AAD5S6W9_9FUNG</name>
<dbReference type="InterPro" id="IPR035969">
    <property type="entry name" value="Rab-GAP_TBC_sf"/>
</dbReference>
<dbReference type="GO" id="GO:0006888">
    <property type="term" value="P:endoplasmic reticulum to Golgi vesicle-mediated transport"/>
    <property type="evidence" value="ECO:0007669"/>
    <property type="project" value="TreeGrafter"/>
</dbReference>
<dbReference type="Proteomes" id="UP001212841">
    <property type="component" value="Unassembled WGS sequence"/>
</dbReference>
<dbReference type="Gene3D" id="1.10.472.80">
    <property type="entry name" value="Ypt/Rab-GAP domain of gyp1p, domain 3"/>
    <property type="match status" value="1"/>
</dbReference>
<proteinExistence type="predicted"/>
<dbReference type="PANTHER" id="PTHR20913">
    <property type="entry name" value="TBC1 DOMAIN FAMILY MEMBER 20/GTPASE"/>
    <property type="match status" value="1"/>
</dbReference>
<organism evidence="2 3">
    <name type="scientific">Rhizophlyctis rosea</name>
    <dbReference type="NCBI Taxonomy" id="64517"/>
    <lineage>
        <taxon>Eukaryota</taxon>
        <taxon>Fungi</taxon>
        <taxon>Fungi incertae sedis</taxon>
        <taxon>Chytridiomycota</taxon>
        <taxon>Chytridiomycota incertae sedis</taxon>
        <taxon>Chytridiomycetes</taxon>
        <taxon>Rhizophlyctidales</taxon>
        <taxon>Rhizophlyctidaceae</taxon>
        <taxon>Rhizophlyctis</taxon>
    </lineage>
</organism>
<dbReference type="EMBL" id="JADGJD010000871">
    <property type="protein sequence ID" value="KAJ3047954.1"/>
    <property type="molecule type" value="Genomic_DNA"/>
</dbReference>
<dbReference type="AlphaFoldDB" id="A0AAD5S6W9"/>
<keyword evidence="3" id="KW-1185">Reference proteome</keyword>
<comment type="caution">
    <text evidence="2">The sequence shown here is derived from an EMBL/GenBank/DDBJ whole genome shotgun (WGS) entry which is preliminary data.</text>
</comment>
<feature type="non-terminal residue" evidence="2">
    <location>
        <position position="1"/>
    </location>
</feature>
<reference evidence="2" key="1">
    <citation type="submission" date="2020-05" db="EMBL/GenBank/DDBJ databases">
        <title>Phylogenomic resolution of chytrid fungi.</title>
        <authorList>
            <person name="Stajich J.E."/>
            <person name="Amses K."/>
            <person name="Simmons R."/>
            <person name="Seto K."/>
            <person name="Myers J."/>
            <person name="Bonds A."/>
            <person name="Quandt C.A."/>
            <person name="Barry K."/>
            <person name="Liu P."/>
            <person name="Grigoriev I."/>
            <person name="Longcore J.E."/>
            <person name="James T.Y."/>
        </authorList>
    </citation>
    <scope>NUCLEOTIDE SEQUENCE</scope>
    <source>
        <strain evidence="2">JEL0318</strain>
    </source>
</reference>
<evidence type="ECO:0000313" key="3">
    <source>
        <dbReference type="Proteomes" id="UP001212841"/>
    </source>
</evidence>
<protein>
    <submittedName>
        <fullName evidence="2">Uncharacterized protein</fullName>
    </submittedName>
</protein>
<dbReference type="SUPFAM" id="SSF47923">
    <property type="entry name" value="Ypt/Rab-GAP domain of gyp1p"/>
    <property type="match status" value="1"/>
</dbReference>
<evidence type="ECO:0000256" key="1">
    <source>
        <dbReference type="ARBA" id="ARBA00022468"/>
    </source>
</evidence>
<gene>
    <name evidence="2" type="ORF">HK097_011016</name>
</gene>
<dbReference type="GO" id="GO:0005789">
    <property type="term" value="C:endoplasmic reticulum membrane"/>
    <property type="evidence" value="ECO:0007669"/>
    <property type="project" value="TreeGrafter"/>
</dbReference>
<dbReference type="InterPro" id="IPR045913">
    <property type="entry name" value="TBC20/Gyp8-like"/>
</dbReference>
<keyword evidence="1" id="KW-0343">GTPase activation</keyword>
<dbReference type="PANTHER" id="PTHR20913:SF7">
    <property type="entry name" value="RE60063P"/>
    <property type="match status" value="1"/>
</dbReference>
<accession>A0AAD5S6W9</accession>
<evidence type="ECO:0000313" key="2">
    <source>
        <dbReference type="EMBL" id="KAJ3047954.1"/>
    </source>
</evidence>
<dbReference type="GO" id="GO:0005096">
    <property type="term" value="F:GTPase activator activity"/>
    <property type="evidence" value="ECO:0007669"/>
    <property type="project" value="UniProtKB-KW"/>
</dbReference>
<sequence>PLPTLLSSIPPFFCISQLITWTTHDLPATQSARFIDLFLAHNPLMPLYVAASIVASRKEELLKLAEETDGDPAMLHNALAKIPRDLNIEGVVRGAVRLFEEVPPAEVQRLAGGEKALSSASCVNTWDDDEMGEKIWLEDVEERIKILETDADAETNGKVDAGGKGESRIKVMKGNRVGWVRAARQAVLVGAVAAATTAVVVYISATDPQWSWLLASV</sequence>